<dbReference type="InterPro" id="IPR000421">
    <property type="entry name" value="FA58C"/>
</dbReference>
<gene>
    <name evidence="4" type="ORF">GALLR39Z86_26970</name>
</gene>
<feature type="signal peptide" evidence="1">
    <location>
        <begin position="1"/>
        <end position="26"/>
    </location>
</feature>
<dbReference type="Pfam" id="PF22633">
    <property type="entry name" value="F5_F8_type_C_2"/>
    <property type="match status" value="1"/>
</dbReference>
<reference evidence="4" key="1">
    <citation type="submission" date="2022-12" db="EMBL/GenBank/DDBJ databases">
        <title>Reference genome sequencing for broad-spectrum identification of bacterial and archaeal isolates by mass spectrometry.</title>
        <authorList>
            <person name="Sekiguchi Y."/>
            <person name="Tourlousse D.M."/>
        </authorList>
    </citation>
    <scope>NUCLEOTIDE SEQUENCE</scope>
    <source>
        <strain evidence="4">LLR39Z86</strain>
    </source>
</reference>
<dbReference type="Pfam" id="PF22422">
    <property type="entry name" value="MGH1-like_GH"/>
    <property type="match status" value="1"/>
</dbReference>
<dbReference type="Gene3D" id="1.50.10.10">
    <property type="match status" value="1"/>
</dbReference>
<dbReference type="InterPro" id="IPR054491">
    <property type="entry name" value="MGH1-like_GH"/>
</dbReference>
<dbReference type="Gene3D" id="2.60.120.260">
    <property type="entry name" value="Galactose-binding domain-like"/>
    <property type="match status" value="2"/>
</dbReference>
<dbReference type="GO" id="GO:0005975">
    <property type="term" value="P:carbohydrate metabolic process"/>
    <property type="evidence" value="ECO:0007669"/>
    <property type="project" value="InterPro"/>
</dbReference>
<feature type="chain" id="PRO_5040946228" evidence="1">
    <location>
        <begin position="27"/>
        <end position="1359"/>
    </location>
</feature>
<dbReference type="SUPFAM" id="SSF49785">
    <property type="entry name" value="Galactose-binding domain-like"/>
    <property type="match status" value="2"/>
</dbReference>
<dbReference type="InterPro" id="IPR000601">
    <property type="entry name" value="PKD_dom"/>
</dbReference>
<dbReference type="PROSITE" id="PS50022">
    <property type="entry name" value="FA58C_3"/>
    <property type="match status" value="1"/>
</dbReference>
<dbReference type="InterPro" id="IPR008928">
    <property type="entry name" value="6-hairpin_glycosidase_sf"/>
</dbReference>
<sequence length="1359" mass="147695">MVHRPTSTRLLATAASLVLASGLAVAAAGPASAQQTIGYPEFTGGDAVPPEPVPYDVNGMMPAMFEAEADGTDFWMDRLLAREGADPAGDQWLMTRGRALLMRVHDPDVIGFGGQLAYYDPFFDRASNTDGFTIDIGDADFTEVPAQRRQTPSHWTSVHEGGDLTAEVQKFITDENVAVANVTVRNDGAAATVPVRVDSDFAWQASGDELTGVLDVQNSRGERLTTVFPRLSGTGLAPEAGALTGELELAQGESATFKVQLGMVATELPGSTTEYEAYKAAAPDDAFATHVQTYNQWWADNLPYFDVPDEAHKKFIYYRWWLMRYNYLDADIPGNDFQFPTSIEGVTGYNNAIALTVPMFIDDLKYLRDPAYSYGPWVSTGESSEGGRFMDNPGDPENWSNSYTQYIAEAAWRSYQVHGGPEEVAGHLARYAEGDVKGQLEAFDSNGNHLIEYDWGAMTGNDADAVSFHWRDGDLDRAESAYQYSGAMAAAEAYELVGDTAKAAEMRALAESIQTALTEVLWNPDTQLFEHVHVESGDHVPWKEINNYYPFSVGAIPNEAPYTDALRLFEDPDQYPVFPFYTANQADKAEAAEQGDPGSNNFSQINSTVQFRLFSSAIRDYDQDSITPEDYKQLLYWNAWSTYIGGDTAWPDANEFWADWNPANESIDYRSWIHHTTLGSSIWTYVEDVAGLRPRTDDKVELSPIDIGWDHFTVNNLRYRDSDLSIIWDRPGDGKVHYQGIPEGYSVYIDGKRAFTLDSLVPAVWDPDTGRVALPEGGKTLKSKKMKDLSAPEEVELDGRVVDVFNKAGADLEGDAENLAEGRTATASHTANGSSVAGAVDGTTVNAPYWSSAGSGNDTDWYEVDLGGTVRVDEARLYFYRDRTVDGLAEPAVYQVQYHDGTDWATIEDQAKTPAVPQANYNLVQFPEVSTDRIRVLMDHQDGHATGLKEVQVVHSGHGAEPPANTAPYALARQDLQFRQPMQARLTGTVKDDGLPLSGALTSEWSMAAGPGAVVFEDPAASATIATFTEPGTYTLELTASDGTAEATSTVDVVVAEPDDRTNAALFAAPTASYTSPWENVTAVNDGLDPPRSNDGGNPRWGTWPEEGEQWVQLDWDTPVRVDSSDMYFLDDGGGVRTPASWRLQYRDGETWKDVTTTDAYGTAADQYNQVAFEPVTTTALRAVLQSGGASVGVLEWKAFAEAPQQVRAVHQPTTVGSVPDLPPTVTCVYADGTRLEQPVVWQQLTPGDVDEPATHVEVGGLVTGLALPAQATVHVRLHDQVAITALEAEAVTTVAGSAPQLPPTVTAVYNDGSKDNVSTAVTWEAVDPADYAQPGTFTVQGTIAGTSIAAEATVIVVS</sequence>
<dbReference type="InterPro" id="IPR035986">
    <property type="entry name" value="PKD_dom_sf"/>
</dbReference>
<keyword evidence="1" id="KW-0732">Signal</keyword>
<dbReference type="Pfam" id="PF00754">
    <property type="entry name" value="F5_F8_type_C"/>
    <property type="match status" value="1"/>
</dbReference>
<dbReference type="Pfam" id="PF07532">
    <property type="entry name" value="Big_4"/>
    <property type="match status" value="2"/>
</dbReference>
<dbReference type="SUPFAM" id="SSF49299">
    <property type="entry name" value="PKD domain"/>
    <property type="match status" value="1"/>
</dbReference>
<name>A0A9W6G9M4_9ACTN</name>
<comment type="caution">
    <text evidence="4">The sequence shown here is derived from an EMBL/GenBank/DDBJ whole genome shotgun (WGS) entry which is preliminary data.</text>
</comment>
<dbReference type="PROSITE" id="PS50093">
    <property type="entry name" value="PKD"/>
    <property type="match status" value="1"/>
</dbReference>
<accession>A0A9W6G9M4</accession>
<organism evidence="4 5">
    <name type="scientific">Glycomyces algeriensis</name>
    <dbReference type="NCBI Taxonomy" id="256037"/>
    <lineage>
        <taxon>Bacteria</taxon>
        <taxon>Bacillati</taxon>
        <taxon>Actinomycetota</taxon>
        <taxon>Actinomycetes</taxon>
        <taxon>Glycomycetales</taxon>
        <taxon>Glycomycetaceae</taxon>
        <taxon>Glycomyces</taxon>
    </lineage>
</organism>
<feature type="domain" description="PKD" evidence="3">
    <location>
        <begin position="1004"/>
        <end position="1062"/>
    </location>
</feature>
<evidence type="ECO:0000313" key="4">
    <source>
        <dbReference type="EMBL" id="GLI42847.1"/>
    </source>
</evidence>
<keyword evidence="5" id="KW-1185">Reference proteome</keyword>
<protein>
    <submittedName>
        <fullName evidence="4">Carbohydrate-binding protein</fullName>
    </submittedName>
</protein>
<feature type="domain" description="F5/8 type C" evidence="2">
    <location>
        <begin position="807"/>
        <end position="956"/>
    </location>
</feature>
<dbReference type="InterPro" id="IPR011081">
    <property type="entry name" value="Big_4"/>
</dbReference>
<evidence type="ECO:0000259" key="2">
    <source>
        <dbReference type="PROSITE" id="PS50022"/>
    </source>
</evidence>
<evidence type="ECO:0000313" key="5">
    <source>
        <dbReference type="Proteomes" id="UP001144313"/>
    </source>
</evidence>
<dbReference type="InterPro" id="IPR012341">
    <property type="entry name" value="6hp_glycosidase-like_sf"/>
</dbReference>
<dbReference type="InterPro" id="IPR008979">
    <property type="entry name" value="Galactose-bd-like_sf"/>
</dbReference>
<proteinExistence type="predicted"/>
<dbReference type="EMBL" id="BSDT01000001">
    <property type="protein sequence ID" value="GLI42847.1"/>
    <property type="molecule type" value="Genomic_DNA"/>
</dbReference>
<dbReference type="RefSeq" id="WP_270113890.1">
    <property type="nucleotide sequence ID" value="NZ_BAAAOL010000006.1"/>
</dbReference>
<evidence type="ECO:0000256" key="1">
    <source>
        <dbReference type="SAM" id="SignalP"/>
    </source>
</evidence>
<dbReference type="Proteomes" id="UP001144313">
    <property type="component" value="Unassembled WGS sequence"/>
</dbReference>
<dbReference type="Gene3D" id="2.60.40.10">
    <property type="entry name" value="Immunoglobulins"/>
    <property type="match status" value="1"/>
</dbReference>
<evidence type="ECO:0000259" key="3">
    <source>
        <dbReference type="PROSITE" id="PS50093"/>
    </source>
</evidence>
<dbReference type="SUPFAM" id="SSF48208">
    <property type="entry name" value="Six-hairpin glycosidases"/>
    <property type="match status" value="1"/>
</dbReference>
<dbReference type="InterPro" id="IPR013783">
    <property type="entry name" value="Ig-like_fold"/>
</dbReference>